<organism evidence="2 3">
    <name type="scientific">Meiothermus hypogaeus NBRC 106114</name>
    <dbReference type="NCBI Taxonomy" id="1227553"/>
    <lineage>
        <taxon>Bacteria</taxon>
        <taxon>Thermotogati</taxon>
        <taxon>Deinococcota</taxon>
        <taxon>Deinococci</taxon>
        <taxon>Thermales</taxon>
        <taxon>Thermaceae</taxon>
        <taxon>Meiothermus</taxon>
    </lineage>
</organism>
<keyword evidence="1" id="KW-0812">Transmembrane</keyword>
<keyword evidence="1" id="KW-1133">Transmembrane helix</keyword>
<keyword evidence="1" id="KW-0472">Membrane</keyword>
<accession>A0A511R662</accession>
<dbReference type="AlphaFoldDB" id="A0A511R662"/>
<comment type="caution">
    <text evidence="2">The sequence shown here is derived from an EMBL/GenBank/DDBJ whole genome shotgun (WGS) entry which is preliminary data.</text>
</comment>
<dbReference type="EMBL" id="BJXL01000172">
    <property type="protein sequence ID" value="GEM85094.1"/>
    <property type="molecule type" value="Genomic_DNA"/>
</dbReference>
<dbReference type="Proteomes" id="UP000321197">
    <property type="component" value="Unassembled WGS sequence"/>
</dbReference>
<proteinExistence type="predicted"/>
<dbReference type="RefSeq" id="WP_170148308.1">
    <property type="nucleotide sequence ID" value="NZ_BJXL01000172.1"/>
</dbReference>
<evidence type="ECO:0000313" key="3">
    <source>
        <dbReference type="Proteomes" id="UP000321197"/>
    </source>
</evidence>
<reference evidence="2 3" key="1">
    <citation type="submission" date="2019-07" db="EMBL/GenBank/DDBJ databases">
        <title>Whole genome shotgun sequence of Meiothermus hypogaeus NBRC 106114.</title>
        <authorList>
            <person name="Hosoyama A."/>
            <person name="Uohara A."/>
            <person name="Ohji S."/>
            <person name="Ichikawa N."/>
        </authorList>
    </citation>
    <scope>NUCLEOTIDE SEQUENCE [LARGE SCALE GENOMIC DNA]</scope>
    <source>
        <strain evidence="2 3">NBRC 106114</strain>
    </source>
</reference>
<sequence length="57" mass="5996">MESLKLVGTLLLVLGAAEIALWRVLAPRNPNLNRVFPILISSAVASAVLGLVLFVVG</sequence>
<feature type="transmembrane region" description="Helical" evidence="1">
    <location>
        <begin position="35"/>
        <end position="56"/>
    </location>
</feature>
<name>A0A511R662_9DEIN</name>
<protein>
    <submittedName>
        <fullName evidence="2">Uncharacterized protein</fullName>
    </submittedName>
</protein>
<evidence type="ECO:0000256" key="1">
    <source>
        <dbReference type="SAM" id="Phobius"/>
    </source>
</evidence>
<evidence type="ECO:0000313" key="2">
    <source>
        <dbReference type="EMBL" id="GEM85094.1"/>
    </source>
</evidence>
<gene>
    <name evidence="2" type="ORF">MHY01S_32600</name>
</gene>